<dbReference type="EMBL" id="SZYD01000012">
    <property type="protein sequence ID" value="KAD4586549.1"/>
    <property type="molecule type" value="Genomic_DNA"/>
</dbReference>
<dbReference type="Proteomes" id="UP000326396">
    <property type="component" value="Linkage Group LG2"/>
</dbReference>
<evidence type="ECO:0000313" key="2">
    <source>
        <dbReference type="Proteomes" id="UP000326396"/>
    </source>
</evidence>
<name>A0A5N6NGE5_9ASTR</name>
<sequence length="263" mass="30609">MGFRKLLHFKVNGIPQKIGHYIVDNLDVSTMEIVGREGPIKVNQEAVFRFTIVECHAHGKCKLDVLNYLGEETEISKINWCSYVVDCVEKCKYRWLPNTKSPFKGALAILTLLYVDNVQCKGMNVDHTIPPIEFWNMEKLKQRDALEFKEISESGNLGNMMDLERMLEQTMCNKKKMELAIVKKFEDEPNNHMVRLMVVKFERIFNEKPCVVESLKEREVGKKNKETSQMSHEVFESGLGDDIDDRIMDVCLEINRHRQMCDN</sequence>
<evidence type="ECO:0000313" key="1">
    <source>
        <dbReference type="EMBL" id="KAD4586549.1"/>
    </source>
</evidence>
<dbReference type="PANTHER" id="PTHR34835:SF90">
    <property type="entry name" value="AMINOTRANSFERASE-LIKE PLANT MOBILE DOMAIN-CONTAINING PROTEIN"/>
    <property type="match status" value="1"/>
</dbReference>
<protein>
    <submittedName>
        <fullName evidence="1">Uncharacterized protein</fullName>
    </submittedName>
</protein>
<proteinExistence type="predicted"/>
<comment type="caution">
    <text evidence="1">The sequence shown here is derived from an EMBL/GenBank/DDBJ whole genome shotgun (WGS) entry which is preliminary data.</text>
</comment>
<organism evidence="1 2">
    <name type="scientific">Mikania micrantha</name>
    <name type="common">bitter vine</name>
    <dbReference type="NCBI Taxonomy" id="192012"/>
    <lineage>
        <taxon>Eukaryota</taxon>
        <taxon>Viridiplantae</taxon>
        <taxon>Streptophyta</taxon>
        <taxon>Embryophyta</taxon>
        <taxon>Tracheophyta</taxon>
        <taxon>Spermatophyta</taxon>
        <taxon>Magnoliopsida</taxon>
        <taxon>eudicotyledons</taxon>
        <taxon>Gunneridae</taxon>
        <taxon>Pentapetalae</taxon>
        <taxon>asterids</taxon>
        <taxon>campanulids</taxon>
        <taxon>Asterales</taxon>
        <taxon>Asteraceae</taxon>
        <taxon>Asteroideae</taxon>
        <taxon>Heliantheae alliance</taxon>
        <taxon>Eupatorieae</taxon>
        <taxon>Mikania</taxon>
    </lineage>
</organism>
<dbReference type="OrthoDB" id="1748551at2759"/>
<gene>
    <name evidence="1" type="ORF">E3N88_24150</name>
</gene>
<accession>A0A5N6NGE5</accession>
<keyword evidence="2" id="KW-1185">Reference proteome</keyword>
<reference evidence="1 2" key="1">
    <citation type="submission" date="2019-05" db="EMBL/GenBank/DDBJ databases">
        <title>Mikania micrantha, genome provides insights into the molecular mechanism of rapid growth.</title>
        <authorList>
            <person name="Liu B."/>
        </authorList>
    </citation>
    <scope>NUCLEOTIDE SEQUENCE [LARGE SCALE GENOMIC DNA]</scope>
    <source>
        <strain evidence="1">NLD-2019</strain>
        <tissue evidence="1">Leaf</tissue>
    </source>
</reference>
<dbReference type="PANTHER" id="PTHR34835">
    <property type="entry name" value="OS07G0283600 PROTEIN-RELATED"/>
    <property type="match status" value="1"/>
</dbReference>
<dbReference type="AlphaFoldDB" id="A0A5N6NGE5"/>